<name>A0ABP9N7G6_9HYPH</name>
<reference evidence="10" key="1">
    <citation type="journal article" date="2019" name="Int. J. Syst. Evol. Microbiol.">
        <title>The Global Catalogue of Microorganisms (GCM) 10K type strain sequencing project: providing services to taxonomists for standard genome sequencing and annotation.</title>
        <authorList>
            <consortium name="The Broad Institute Genomics Platform"/>
            <consortium name="The Broad Institute Genome Sequencing Center for Infectious Disease"/>
            <person name="Wu L."/>
            <person name="Ma J."/>
        </authorList>
    </citation>
    <scope>NUCLEOTIDE SEQUENCE [LARGE SCALE GENOMIC DNA]</scope>
    <source>
        <strain evidence="10">JCM 17712</strain>
    </source>
</reference>
<evidence type="ECO:0000256" key="6">
    <source>
        <dbReference type="ARBA" id="ARBA00023027"/>
    </source>
</evidence>
<dbReference type="Proteomes" id="UP001500864">
    <property type="component" value="Unassembled WGS sequence"/>
</dbReference>
<protein>
    <recommendedName>
        <fullName evidence="8">Isopropylmalate dehydrogenase-like domain-containing protein</fullName>
    </recommendedName>
</protein>
<evidence type="ECO:0000313" key="9">
    <source>
        <dbReference type="EMBL" id="GAA5108401.1"/>
    </source>
</evidence>
<keyword evidence="7" id="KW-0100">Branched-chain amino acid biosynthesis</keyword>
<evidence type="ECO:0000256" key="4">
    <source>
        <dbReference type="ARBA" id="ARBA00022842"/>
    </source>
</evidence>
<dbReference type="InterPro" id="IPR024084">
    <property type="entry name" value="IsoPropMal-DH-like_dom"/>
</dbReference>
<dbReference type="SMART" id="SM01329">
    <property type="entry name" value="Iso_dh"/>
    <property type="match status" value="1"/>
</dbReference>
<evidence type="ECO:0000256" key="3">
    <source>
        <dbReference type="ARBA" id="ARBA00022723"/>
    </source>
</evidence>
<dbReference type="InterPro" id="IPR004429">
    <property type="entry name" value="Isopropylmalate_DH"/>
</dbReference>
<gene>
    <name evidence="9" type="ORF">GCM10023261_10620</name>
</gene>
<evidence type="ECO:0000256" key="2">
    <source>
        <dbReference type="ARBA" id="ARBA00022605"/>
    </source>
</evidence>
<keyword evidence="3" id="KW-0479">Metal-binding</keyword>
<organism evidence="9 10">
    <name type="scientific">Bartonella jaculi</name>
    <dbReference type="NCBI Taxonomy" id="686226"/>
    <lineage>
        <taxon>Bacteria</taxon>
        <taxon>Pseudomonadati</taxon>
        <taxon>Pseudomonadota</taxon>
        <taxon>Alphaproteobacteria</taxon>
        <taxon>Hyphomicrobiales</taxon>
        <taxon>Bartonellaceae</taxon>
        <taxon>Bartonella</taxon>
    </lineage>
</organism>
<keyword evidence="2" id="KW-0028">Amino-acid biosynthesis</keyword>
<comment type="caution">
    <text evidence="9">The sequence shown here is derived from an EMBL/GenBank/DDBJ whole genome shotgun (WGS) entry which is preliminary data.</text>
</comment>
<dbReference type="PANTHER" id="PTHR42979">
    <property type="entry name" value="3-ISOPROPYLMALATE DEHYDROGENASE"/>
    <property type="match status" value="1"/>
</dbReference>
<accession>A0ABP9N7G6</accession>
<proteinExistence type="predicted"/>
<dbReference type="SUPFAM" id="SSF53659">
    <property type="entry name" value="Isocitrate/Isopropylmalate dehydrogenase-like"/>
    <property type="match status" value="1"/>
</dbReference>
<keyword evidence="1" id="KW-0432">Leucine biosynthesis</keyword>
<feature type="domain" description="Isopropylmalate dehydrogenase-like" evidence="8">
    <location>
        <begin position="4"/>
        <end position="159"/>
    </location>
</feature>
<dbReference type="Gene3D" id="3.40.718.10">
    <property type="entry name" value="Isopropylmalate Dehydrogenase"/>
    <property type="match status" value="1"/>
</dbReference>
<evidence type="ECO:0000256" key="1">
    <source>
        <dbReference type="ARBA" id="ARBA00022430"/>
    </source>
</evidence>
<evidence type="ECO:0000313" key="10">
    <source>
        <dbReference type="Proteomes" id="UP001500864"/>
    </source>
</evidence>
<keyword evidence="6" id="KW-0520">NAD</keyword>
<dbReference type="EMBL" id="BAABIZ010000010">
    <property type="protein sequence ID" value="GAA5108401.1"/>
    <property type="molecule type" value="Genomic_DNA"/>
</dbReference>
<keyword evidence="5" id="KW-0560">Oxidoreductase</keyword>
<keyword evidence="10" id="KW-1185">Reference proteome</keyword>
<sequence length="162" mass="18072">MKKKILVLPGDGVGPEVCDAALMVLEQFQLPIELTYGDIGWECWKQEGDPVPQATWQKITESDAILLGAVTSKGKEAALKELAPHLKEKKLAYVSPVLQLRQKLGLFANICPIRYILGPRKPFHFCVIRENSEGLYAGLDFRGISSEKAAWLKHPNLEKYGL</sequence>
<evidence type="ECO:0000259" key="8">
    <source>
        <dbReference type="SMART" id="SM01329"/>
    </source>
</evidence>
<dbReference type="Pfam" id="PF00180">
    <property type="entry name" value="Iso_dh"/>
    <property type="match status" value="1"/>
</dbReference>
<dbReference type="PANTHER" id="PTHR42979:SF1">
    <property type="entry name" value="3-ISOPROPYLMALATE DEHYDROGENASE"/>
    <property type="match status" value="1"/>
</dbReference>
<evidence type="ECO:0000256" key="7">
    <source>
        <dbReference type="ARBA" id="ARBA00023304"/>
    </source>
</evidence>
<evidence type="ECO:0000256" key="5">
    <source>
        <dbReference type="ARBA" id="ARBA00023002"/>
    </source>
</evidence>
<keyword evidence="4" id="KW-0460">Magnesium</keyword>